<proteinExistence type="predicted"/>
<keyword evidence="4" id="KW-1185">Reference proteome</keyword>
<name>A0AA41TXY3_9ACTN</name>
<evidence type="ECO:0000313" key="3">
    <source>
        <dbReference type="EMBL" id="MCF2525811.1"/>
    </source>
</evidence>
<protein>
    <submittedName>
        <fullName evidence="3">Uncharacterized protein</fullName>
    </submittedName>
</protein>
<keyword evidence="2" id="KW-0472">Membrane</keyword>
<sequence>MMDLGKSNLSEALAREADQADSPLETIDYDRVLARTATLRRRRRSGIAVTSSLLATAVISGAVLATSMFRSDSAPQAAAGAASTPGATPSAPLPTQSTLDDEIRILRPLRDAADTAAKVGEGSLGGIYTNVRIVAESGTVTVYLTDLSRQGDFRDAMAKHSPALDLSVVSFQQGMATRAQCTSAKQQIGIIIGTRALVTSASDCSYIQVTVPDPAAVQARLDDPSSKASGTGIPVRVVQGNPPAFAPGTITD</sequence>
<comment type="caution">
    <text evidence="3">The sequence shown here is derived from an EMBL/GenBank/DDBJ whole genome shotgun (WGS) entry which is preliminary data.</text>
</comment>
<reference evidence="3" key="1">
    <citation type="submission" date="2022-01" db="EMBL/GenBank/DDBJ databases">
        <title>Genome-Based Taxonomic Classification of the Phylum Actinobacteria.</title>
        <authorList>
            <person name="Gao Y."/>
        </authorList>
    </citation>
    <scope>NUCLEOTIDE SEQUENCE</scope>
    <source>
        <strain evidence="3">KLBMP 8922</strain>
    </source>
</reference>
<feature type="transmembrane region" description="Helical" evidence="2">
    <location>
        <begin position="47"/>
        <end position="69"/>
    </location>
</feature>
<keyword evidence="2" id="KW-1133">Transmembrane helix</keyword>
<dbReference type="Proteomes" id="UP001165378">
    <property type="component" value="Unassembled WGS sequence"/>
</dbReference>
<feature type="compositionally biased region" description="Low complexity" evidence="1">
    <location>
        <begin position="76"/>
        <end position="95"/>
    </location>
</feature>
<evidence type="ECO:0000313" key="4">
    <source>
        <dbReference type="Proteomes" id="UP001165378"/>
    </source>
</evidence>
<gene>
    <name evidence="3" type="ORF">LZ495_01035</name>
</gene>
<keyword evidence="2" id="KW-0812">Transmembrane</keyword>
<dbReference type="EMBL" id="JAKFHA010000001">
    <property type="protein sequence ID" value="MCF2525811.1"/>
    <property type="molecule type" value="Genomic_DNA"/>
</dbReference>
<organism evidence="3 4">
    <name type="scientific">Yinghuangia soli</name>
    <dbReference type="NCBI Taxonomy" id="2908204"/>
    <lineage>
        <taxon>Bacteria</taxon>
        <taxon>Bacillati</taxon>
        <taxon>Actinomycetota</taxon>
        <taxon>Actinomycetes</taxon>
        <taxon>Kitasatosporales</taxon>
        <taxon>Streptomycetaceae</taxon>
        <taxon>Yinghuangia</taxon>
    </lineage>
</organism>
<evidence type="ECO:0000256" key="1">
    <source>
        <dbReference type="SAM" id="MobiDB-lite"/>
    </source>
</evidence>
<evidence type="ECO:0000256" key="2">
    <source>
        <dbReference type="SAM" id="Phobius"/>
    </source>
</evidence>
<dbReference type="RefSeq" id="WP_235049836.1">
    <property type="nucleotide sequence ID" value="NZ_JAKFHA010000001.1"/>
</dbReference>
<dbReference type="AlphaFoldDB" id="A0AA41TXY3"/>
<accession>A0AA41TXY3</accession>
<feature type="region of interest" description="Disordered" evidence="1">
    <location>
        <begin position="76"/>
        <end position="96"/>
    </location>
</feature>